<proteinExistence type="predicted"/>
<dbReference type="InterPro" id="IPR017853">
    <property type="entry name" value="GH"/>
</dbReference>
<protein>
    <submittedName>
        <fullName evidence="1">Beta-glucosidase</fullName>
    </submittedName>
</protein>
<dbReference type="EMBL" id="LOHG01000015">
    <property type="protein sequence ID" value="MCI8211989.1"/>
    <property type="molecule type" value="Genomic_DNA"/>
</dbReference>
<organism evidence="1 2">
    <name type="scientific">Pseudomonas maioricensis</name>
    <dbReference type="NCBI Taxonomy" id="1766623"/>
    <lineage>
        <taxon>Bacteria</taxon>
        <taxon>Pseudomonadati</taxon>
        <taxon>Pseudomonadota</taxon>
        <taxon>Gammaproteobacteria</taxon>
        <taxon>Pseudomonadales</taxon>
        <taxon>Pseudomonadaceae</taxon>
        <taxon>Pseudomonas</taxon>
    </lineage>
</organism>
<comment type="caution">
    <text evidence="1">The sequence shown here is derived from an EMBL/GenBank/DDBJ whole genome shotgun (WGS) entry which is preliminary data.</text>
</comment>
<dbReference type="RefSeq" id="WP_243248064.1">
    <property type="nucleotide sequence ID" value="NZ_LOHG01000015.1"/>
</dbReference>
<name>A0ABS9ZN40_9PSED</name>
<reference evidence="1 2" key="1">
    <citation type="submission" date="2015-12" db="EMBL/GenBank/DDBJ databases">
        <title>Phylogenomics in the description of a new species in the Pseudomonas syringae group.</title>
        <authorList>
            <person name="Busquets A."/>
            <person name="Gomila M."/>
            <person name="Beiki F."/>
            <person name="Rahimian H."/>
            <person name="Mulet M."/>
            <person name="Sanchez D."/>
            <person name="Garcia-Valdes E."/>
            <person name="Lalucat J."/>
        </authorList>
    </citation>
    <scope>NUCLEOTIDE SEQUENCE [LARGE SCALE GENOMIC DNA]</scope>
    <source>
        <strain evidence="1 2">S25</strain>
    </source>
</reference>
<evidence type="ECO:0000313" key="1">
    <source>
        <dbReference type="EMBL" id="MCI8211989.1"/>
    </source>
</evidence>
<sequence length="372" mass="42654">MKNTRLFSSFLMAGYECATQRRKDGLRLDLLATTGHAQWVDKDYSQLAGLGIGCVRDGLRWHLIETQAYRYDWSSFLPMLRAARDHHIQVVWDLCHYGYPDGLDIWRPEFVERFARFAGAVARLMKEEGVDAPFFSPLNEVSFWSWAGGEVGYFNPGMCGRGQELKHQLVRASIAATVAIREQVPAARFVQCEPLINVMAASSRTDKVNNAERHRLSQFETWDMLAGRQWPGLGGREEYLDIIGANFYPHNQWFLNGAKILRGDRHFRPLAGMLKELQQRYQRPLLISETGAESDERVPWLSYISEQITLAQQRGVVVEALCWYPFLDYPGWDDGRYCPAGVFGYADGEGNRAPYHPLHVQMQALQRQTWSL</sequence>
<dbReference type="SUPFAM" id="SSF51445">
    <property type="entry name" value="(Trans)glycosidases"/>
    <property type="match status" value="1"/>
</dbReference>
<dbReference type="Proteomes" id="UP001320513">
    <property type="component" value="Unassembled WGS sequence"/>
</dbReference>
<keyword evidence="2" id="KW-1185">Reference proteome</keyword>
<accession>A0ABS9ZN40</accession>
<dbReference type="Gene3D" id="3.20.20.80">
    <property type="entry name" value="Glycosidases"/>
    <property type="match status" value="1"/>
</dbReference>
<evidence type="ECO:0000313" key="2">
    <source>
        <dbReference type="Proteomes" id="UP001320513"/>
    </source>
</evidence>
<gene>
    <name evidence="1" type="ORF">AUC61_20865</name>
</gene>